<dbReference type="Gene3D" id="3.20.20.30">
    <property type="entry name" value="Luciferase-like domain"/>
    <property type="match status" value="1"/>
</dbReference>
<evidence type="ECO:0000313" key="3">
    <source>
        <dbReference type="EMBL" id="MFC3200002.1"/>
    </source>
</evidence>
<name>A0ABV7JSB3_9SPHI</name>
<keyword evidence="1 3" id="KW-0560">Oxidoreductase</keyword>
<keyword evidence="4" id="KW-1185">Reference proteome</keyword>
<dbReference type="Pfam" id="PF00296">
    <property type="entry name" value="Bac_luciferase"/>
    <property type="match status" value="1"/>
</dbReference>
<accession>A0ABV7JSB3</accession>
<dbReference type="EC" id="1.-.-.-" evidence="3"/>
<feature type="domain" description="Luciferase-like" evidence="2">
    <location>
        <begin position="8"/>
        <end position="292"/>
    </location>
</feature>
<proteinExistence type="predicted"/>
<dbReference type="EMBL" id="JBHRTA010000062">
    <property type="protein sequence ID" value="MFC3200002.1"/>
    <property type="molecule type" value="Genomic_DNA"/>
</dbReference>
<organism evidence="3 4">
    <name type="scientific">Parapedobacter deserti</name>
    <dbReference type="NCBI Taxonomy" id="1912957"/>
    <lineage>
        <taxon>Bacteria</taxon>
        <taxon>Pseudomonadati</taxon>
        <taxon>Bacteroidota</taxon>
        <taxon>Sphingobacteriia</taxon>
        <taxon>Sphingobacteriales</taxon>
        <taxon>Sphingobacteriaceae</taxon>
        <taxon>Parapedobacter</taxon>
    </lineage>
</organism>
<dbReference type="PANTHER" id="PTHR43244:SF1">
    <property type="entry name" value="5,10-METHYLENETETRAHYDROMETHANOPTERIN REDUCTASE"/>
    <property type="match status" value="1"/>
</dbReference>
<dbReference type="InterPro" id="IPR023907">
    <property type="entry name" value="Non-F420_Flavin_OxRdtase"/>
</dbReference>
<dbReference type="NCBIfam" id="TIGR03885">
    <property type="entry name" value="flavin_revert"/>
    <property type="match status" value="1"/>
</dbReference>
<dbReference type="NCBIfam" id="TIGR03557">
    <property type="entry name" value="F420_G6P_family"/>
    <property type="match status" value="1"/>
</dbReference>
<evidence type="ECO:0000259" key="2">
    <source>
        <dbReference type="Pfam" id="PF00296"/>
    </source>
</evidence>
<dbReference type="CDD" id="cd01097">
    <property type="entry name" value="Tetrahydromethanopterin_reductase"/>
    <property type="match status" value="1"/>
</dbReference>
<dbReference type="InterPro" id="IPR011251">
    <property type="entry name" value="Luciferase-like_dom"/>
</dbReference>
<evidence type="ECO:0000313" key="4">
    <source>
        <dbReference type="Proteomes" id="UP001595526"/>
    </source>
</evidence>
<dbReference type="InterPro" id="IPR019945">
    <property type="entry name" value="F420_G6P_DH-rel"/>
</dbReference>
<reference evidence="4" key="1">
    <citation type="journal article" date="2019" name="Int. J. Syst. Evol. Microbiol.">
        <title>The Global Catalogue of Microorganisms (GCM) 10K type strain sequencing project: providing services to taxonomists for standard genome sequencing and annotation.</title>
        <authorList>
            <consortium name="The Broad Institute Genomics Platform"/>
            <consortium name="The Broad Institute Genome Sequencing Center for Infectious Disease"/>
            <person name="Wu L."/>
            <person name="Ma J."/>
        </authorList>
    </citation>
    <scope>NUCLEOTIDE SEQUENCE [LARGE SCALE GENOMIC DNA]</scope>
    <source>
        <strain evidence="4">KCTC 52416</strain>
    </source>
</reference>
<gene>
    <name evidence="3" type="ORF">ACFOET_20445</name>
</gene>
<comment type="caution">
    <text evidence="3">The sequence shown here is derived from an EMBL/GenBank/DDBJ whole genome shotgun (WGS) entry which is preliminary data.</text>
</comment>
<dbReference type="RefSeq" id="WP_379026169.1">
    <property type="nucleotide sequence ID" value="NZ_JBHRTA010000062.1"/>
</dbReference>
<evidence type="ECO:0000256" key="1">
    <source>
        <dbReference type="ARBA" id="ARBA00023002"/>
    </source>
</evidence>
<dbReference type="Proteomes" id="UP001595526">
    <property type="component" value="Unassembled WGS sequence"/>
</dbReference>
<dbReference type="InterPro" id="IPR036661">
    <property type="entry name" value="Luciferase-like_sf"/>
</dbReference>
<sequence length="319" mass="35789">MSQIAFHASHEQFSPSTLLRYVSLAKEANFDAIHSSDHFQPWTERQGESGHAFSWLGAAMHASALPFGLICAPGPRHHPAVAAQAIATLAELFPRRLWVALGSGEAVNERITGQPWPGKAVRNERLLECFHIIRKLLDGETVTHHGHVCVEEARLYTLPPERPLLLGAAITKETASWMGSWAEGLLTINQPIDKLQEVIEQFRNGGGKDKPIYVKVQLSYSRSESEAHSGALHQWRTNVFDSDVLAELWKPEQFDAIGAFVKPEDLQQTINISSNLQQHVDWLKSYLLLGVDCLILHNVNREQEVFIDDFGKFVLPQLR</sequence>
<dbReference type="SUPFAM" id="SSF51679">
    <property type="entry name" value="Bacterial luciferase-like"/>
    <property type="match status" value="1"/>
</dbReference>
<dbReference type="GO" id="GO:0016491">
    <property type="term" value="F:oxidoreductase activity"/>
    <property type="evidence" value="ECO:0007669"/>
    <property type="project" value="UniProtKB-KW"/>
</dbReference>
<protein>
    <submittedName>
        <fullName evidence="3">TIGR03885 family FMN-dependent LLM class oxidoreductase</fullName>
        <ecNumber evidence="3">1.-.-.-</ecNumber>
    </submittedName>
</protein>
<dbReference type="InterPro" id="IPR050564">
    <property type="entry name" value="F420-G6PD/mer"/>
</dbReference>
<dbReference type="PANTHER" id="PTHR43244">
    <property type="match status" value="1"/>
</dbReference>